<evidence type="ECO:0000313" key="1">
    <source>
        <dbReference type="EMBL" id="KAE9410271.1"/>
    </source>
</evidence>
<reference evidence="1" key="1">
    <citation type="journal article" date="2019" name="Environ. Microbiol.">
        <title>Fungal ecological strategies reflected in gene transcription - a case study of two litter decomposers.</title>
        <authorList>
            <person name="Barbi F."/>
            <person name="Kohler A."/>
            <person name="Barry K."/>
            <person name="Baskaran P."/>
            <person name="Daum C."/>
            <person name="Fauchery L."/>
            <person name="Ihrmark K."/>
            <person name="Kuo A."/>
            <person name="LaButti K."/>
            <person name="Lipzen A."/>
            <person name="Morin E."/>
            <person name="Grigoriev I.V."/>
            <person name="Henrissat B."/>
            <person name="Lindahl B."/>
            <person name="Martin F."/>
        </authorList>
    </citation>
    <scope>NUCLEOTIDE SEQUENCE</scope>
    <source>
        <strain evidence="1">JB14</strain>
    </source>
</reference>
<dbReference type="OrthoDB" id="3132420at2759"/>
<sequence length="125" mass="14114">MSAASLVLVFVFSSPGMRNFKVHQLSSESSASSIELHKFHHPETGFADEVTTFHRQNLATSIFEAARKILWTNAVGHFGLEEVHIRDLRRVKKPSSRSRRFKAGGSEYKWRIAPNSTDLLVVYLG</sequence>
<keyword evidence="2" id="KW-1185">Reference proteome</keyword>
<organism evidence="1 2">
    <name type="scientific">Gymnopus androsaceus JB14</name>
    <dbReference type="NCBI Taxonomy" id="1447944"/>
    <lineage>
        <taxon>Eukaryota</taxon>
        <taxon>Fungi</taxon>
        <taxon>Dikarya</taxon>
        <taxon>Basidiomycota</taxon>
        <taxon>Agaricomycotina</taxon>
        <taxon>Agaricomycetes</taxon>
        <taxon>Agaricomycetidae</taxon>
        <taxon>Agaricales</taxon>
        <taxon>Marasmiineae</taxon>
        <taxon>Omphalotaceae</taxon>
        <taxon>Gymnopus</taxon>
    </lineage>
</organism>
<evidence type="ECO:0000313" key="2">
    <source>
        <dbReference type="Proteomes" id="UP000799118"/>
    </source>
</evidence>
<gene>
    <name evidence="1" type="ORF">BT96DRAFT_983828</name>
</gene>
<accession>A0A6A4IHZ9</accession>
<dbReference type="AlphaFoldDB" id="A0A6A4IHZ9"/>
<proteinExistence type="predicted"/>
<name>A0A6A4IHZ9_9AGAR</name>
<dbReference type="Proteomes" id="UP000799118">
    <property type="component" value="Unassembled WGS sequence"/>
</dbReference>
<protein>
    <submittedName>
        <fullName evidence="1">Uncharacterized protein</fullName>
    </submittedName>
</protein>
<dbReference type="EMBL" id="ML769385">
    <property type="protein sequence ID" value="KAE9410271.1"/>
    <property type="molecule type" value="Genomic_DNA"/>
</dbReference>